<sequence length="255" mass="29186">MFSRRLQVQERLIKQVSHAFFESLQTQGVGVVIESSHLCMVMRGVEKTGAITTTSHMLRVFQSHCNFEANRSLLQTIIASLESLKQEFKTTFASSKQQLSNEQYSEGFDLLVRGSGWTTYHDFIILQLNQLLTSFLNTRAQISALEIGPGPKSVLGILPETLKHEIKRYTAFEPNGLFARDLERWMDTKLPFPNLEEPPNVHNVPFTLQDDMENGADTNTMKRIETYDIVLFCHRGHMVGRLWFFIVRELCVSTA</sequence>
<keyword evidence="10" id="KW-1185">Reference proteome</keyword>
<evidence type="ECO:0000256" key="6">
    <source>
        <dbReference type="ARBA" id="ARBA00022909"/>
    </source>
</evidence>
<dbReference type="Pfam" id="PF01227">
    <property type="entry name" value="GTP_cyclohydroI"/>
    <property type="match status" value="1"/>
</dbReference>
<evidence type="ECO:0000256" key="1">
    <source>
        <dbReference type="ARBA" id="ARBA00005080"/>
    </source>
</evidence>
<evidence type="ECO:0000256" key="7">
    <source>
        <dbReference type="ARBA" id="ARBA00030854"/>
    </source>
</evidence>
<dbReference type="AlphaFoldDB" id="A0A1E1K301"/>
<comment type="pathway">
    <text evidence="1">Cofactor biosynthesis; 7,8-dihydroneopterin triphosphate biosynthesis; 7,8-dihydroneopterin triphosphate from GTP: step 1/1.</text>
</comment>
<evidence type="ECO:0000256" key="3">
    <source>
        <dbReference type="ARBA" id="ARBA00012715"/>
    </source>
</evidence>
<dbReference type="PANTHER" id="PTHR11109">
    <property type="entry name" value="GTP CYCLOHYDROLASE I"/>
    <property type="match status" value="1"/>
</dbReference>
<name>A0A1E1K301_9HELO</name>
<dbReference type="UniPathway" id="UPA00848">
    <property type="reaction ID" value="UER00151"/>
</dbReference>
<evidence type="ECO:0000256" key="2">
    <source>
        <dbReference type="ARBA" id="ARBA00008085"/>
    </source>
</evidence>
<dbReference type="OrthoDB" id="363185at2759"/>
<dbReference type="SUPFAM" id="SSF55620">
    <property type="entry name" value="Tetrahydrobiopterin biosynthesis enzymes-like"/>
    <property type="match status" value="1"/>
</dbReference>
<evidence type="ECO:0000313" key="10">
    <source>
        <dbReference type="Proteomes" id="UP000178912"/>
    </source>
</evidence>
<gene>
    <name evidence="9" type="ORF">RAG0_03100</name>
</gene>
<dbReference type="InterPro" id="IPR001474">
    <property type="entry name" value="GTP_CycHdrlase_I"/>
</dbReference>
<dbReference type="GO" id="GO:0003934">
    <property type="term" value="F:GTP cyclohydrolase I activity"/>
    <property type="evidence" value="ECO:0007669"/>
    <property type="project" value="UniProtKB-EC"/>
</dbReference>
<dbReference type="GO" id="GO:0008270">
    <property type="term" value="F:zinc ion binding"/>
    <property type="evidence" value="ECO:0007669"/>
    <property type="project" value="TreeGrafter"/>
</dbReference>
<evidence type="ECO:0000313" key="9">
    <source>
        <dbReference type="EMBL" id="CZS92497.1"/>
    </source>
</evidence>
<dbReference type="GO" id="GO:0006729">
    <property type="term" value="P:tetrahydrobiopterin biosynthetic process"/>
    <property type="evidence" value="ECO:0007669"/>
    <property type="project" value="TreeGrafter"/>
</dbReference>
<proteinExistence type="inferred from homology"/>
<keyword evidence="6" id="KW-0289">Folate biosynthesis</keyword>
<feature type="domain" description="GTP cyclohydrolase I" evidence="8">
    <location>
        <begin position="1"/>
        <end position="66"/>
    </location>
</feature>
<dbReference type="Gene3D" id="3.40.50.150">
    <property type="entry name" value="Vaccinia Virus protein VP39"/>
    <property type="match status" value="1"/>
</dbReference>
<dbReference type="EMBL" id="FJUX01000012">
    <property type="protein sequence ID" value="CZS92497.1"/>
    <property type="molecule type" value="Genomic_DNA"/>
</dbReference>
<evidence type="ECO:0000259" key="8">
    <source>
        <dbReference type="Pfam" id="PF01227"/>
    </source>
</evidence>
<dbReference type="PANTHER" id="PTHR11109:SF7">
    <property type="entry name" value="GTP CYCLOHYDROLASE 1"/>
    <property type="match status" value="1"/>
</dbReference>
<protein>
    <recommendedName>
        <fullName evidence="4">GTP cyclohydrolase 1</fullName>
        <ecNumber evidence="3">3.5.4.16</ecNumber>
    </recommendedName>
    <alternativeName>
        <fullName evidence="7">GTP cyclohydrolase I</fullName>
    </alternativeName>
</protein>
<organism evidence="9 10">
    <name type="scientific">Rhynchosporium agropyri</name>
    <dbReference type="NCBI Taxonomy" id="914238"/>
    <lineage>
        <taxon>Eukaryota</taxon>
        <taxon>Fungi</taxon>
        <taxon>Dikarya</taxon>
        <taxon>Ascomycota</taxon>
        <taxon>Pezizomycotina</taxon>
        <taxon>Leotiomycetes</taxon>
        <taxon>Helotiales</taxon>
        <taxon>Ploettnerulaceae</taxon>
        <taxon>Rhynchosporium</taxon>
    </lineage>
</organism>
<dbReference type="EC" id="3.5.4.16" evidence="3"/>
<reference evidence="10" key="1">
    <citation type="submission" date="2016-03" db="EMBL/GenBank/DDBJ databases">
        <authorList>
            <person name="Guldener U."/>
        </authorList>
    </citation>
    <scope>NUCLEOTIDE SEQUENCE [LARGE SCALE GENOMIC DNA]</scope>
    <source>
        <strain evidence="10">04CH-RAC-A.6.1</strain>
    </source>
</reference>
<dbReference type="Gene3D" id="3.30.1130.10">
    <property type="match status" value="1"/>
</dbReference>
<dbReference type="InterPro" id="IPR029063">
    <property type="entry name" value="SAM-dependent_MTases_sf"/>
</dbReference>
<dbReference type="GO" id="GO:0005737">
    <property type="term" value="C:cytoplasm"/>
    <property type="evidence" value="ECO:0007669"/>
    <property type="project" value="TreeGrafter"/>
</dbReference>
<keyword evidence="5" id="KW-0378">Hydrolase</keyword>
<dbReference type="GO" id="GO:0005525">
    <property type="term" value="F:GTP binding"/>
    <property type="evidence" value="ECO:0007669"/>
    <property type="project" value="TreeGrafter"/>
</dbReference>
<dbReference type="GO" id="GO:0046654">
    <property type="term" value="P:tetrahydrofolate biosynthetic process"/>
    <property type="evidence" value="ECO:0007669"/>
    <property type="project" value="InterPro"/>
</dbReference>
<evidence type="ECO:0000256" key="4">
    <source>
        <dbReference type="ARBA" id="ARBA00017272"/>
    </source>
</evidence>
<dbReference type="GO" id="GO:0046656">
    <property type="term" value="P:folic acid biosynthetic process"/>
    <property type="evidence" value="ECO:0007669"/>
    <property type="project" value="UniProtKB-KW"/>
</dbReference>
<evidence type="ECO:0000256" key="5">
    <source>
        <dbReference type="ARBA" id="ARBA00022801"/>
    </source>
</evidence>
<dbReference type="InterPro" id="IPR043133">
    <property type="entry name" value="GTP-CH-I_C/QueF"/>
</dbReference>
<accession>A0A1E1K301</accession>
<dbReference type="InterPro" id="IPR020602">
    <property type="entry name" value="GTP_CycHdrlase_I_dom"/>
</dbReference>
<comment type="similarity">
    <text evidence="2">Belongs to the GTP cyclohydrolase I family.</text>
</comment>
<dbReference type="Proteomes" id="UP000178912">
    <property type="component" value="Unassembled WGS sequence"/>
</dbReference>